<dbReference type="Proteomes" id="UP000263268">
    <property type="component" value="Unassembled WGS sequence"/>
</dbReference>
<dbReference type="SUPFAM" id="SSF52540">
    <property type="entry name" value="P-loop containing nucleoside triphosphate hydrolases"/>
    <property type="match status" value="1"/>
</dbReference>
<evidence type="ECO:0008006" key="3">
    <source>
        <dbReference type="Google" id="ProtNLM"/>
    </source>
</evidence>
<gene>
    <name evidence="1" type="ORF">DHV22_15910</name>
</gene>
<name>A0A3D6BUM2_9FLAO</name>
<organism evidence="1 2">
    <name type="scientific">Xanthomarina gelatinilytica</name>
    <dbReference type="NCBI Taxonomy" id="1137281"/>
    <lineage>
        <taxon>Bacteria</taxon>
        <taxon>Pseudomonadati</taxon>
        <taxon>Bacteroidota</taxon>
        <taxon>Flavobacteriia</taxon>
        <taxon>Flavobacteriales</taxon>
        <taxon>Flavobacteriaceae</taxon>
        <taxon>Xanthomarina</taxon>
    </lineage>
</organism>
<dbReference type="AlphaFoldDB" id="A0A3D6BUM2"/>
<comment type="caution">
    <text evidence="1">The sequence shown here is derived from an EMBL/GenBank/DDBJ whole genome shotgun (WGS) entry which is preliminary data.</text>
</comment>
<dbReference type="EMBL" id="DPRK01000255">
    <property type="protein sequence ID" value="HCY82966.1"/>
    <property type="molecule type" value="Genomic_DNA"/>
</dbReference>
<protein>
    <recommendedName>
        <fullName evidence="3">Sulfotransferase domain-containing protein</fullName>
    </recommendedName>
</protein>
<proteinExistence type="predicted"/>
<accession>A0A3D6BUM2</accession>
<feature type="non-terminal residue" evidence="1">
    <location>
        <position position="137"/>
    </location>
</feature>
<evidence type="ECO:0000313" key="2">
    <source>
        <dbReference type="Proteomes" id="UP000263268"/>
    </source>
</evidence>
<reference evidence="1 2" key="1">
    <citation type="journal article" date="2018" name="Nat. Biotechnol.">
        <title>A standardized bacterial taxonomy based on genome phylogeny substantially revises the tree of life.</title>
        <authorList>
            <person name="Parks D.H."/>
            <person name="Chuvochina M."/>
            <person name="Waite D.W."/>
            <person name="Rinke C."/>
            <person name="Skarshewski A."/>
            <person name="Chaumeil P.A."/>
            <person name="Hugenholtz P."/>
        </authorList>
    </citation>
    <scope>NUCLEOTIDE SEQUENCE [LARGE SCALE GENOMIC DNA]</scope>
    <source>
        <strain evidence="1">UBA10227</strain>
    </source>
</reference>
<sequence length="137" mass="16493">MIKTVKFRIRKLKKQWDLWYLQSKMDVKPLEHFLIFSDPRGGSTWLMQIVKQVTNKPILWEPLHVKNVPELQKIGFGWRQYIPEQANWTEAKEFFDKLFKGKILNPWIMQQTTKQELLQADQLVFKFCRGNALIPYL</sequence>
<evidence type="ECO:0000313" key="1">
    <source>
        <dbReference type="EMBL" id="HCY82966.1"/>
    </source>
</evidence>
<dbReference type="InterPro" id="IPR027417">
    <property type="entry name" value="P-loop_NTPase"/>
</dbReference>